<dbReference type="EnsemblPlants" id="TuG1812G0500001625.01.T01">
    <property type="protein sequence ID" value="TuG1812G0500001625.01.T01.cds466096"/>
    <property type="gene ID" value="TuG1812G0500001625.01"/>
</dbReference>
<accession>A0A8R7UHX4</accession>
<dbReference type="AlphaFoldDB" id="A0A8R7UHX4"/>
<reference evidence="2" key="3">
    <citation type="submission" date="2022-06" db="UniProtKB">
        <authorList>
            <consortium name="EnsemblPlants"/>
        </authorList>
    </citation>
    <scope>IDENTIFICATION</scope>
</reference>
<name>A0A8R7UHX4_TRIUA</name>
<proteinExistence type="predicted"/>
<dbReference type="EnsemblPlants" id="TuG1812G0500001625.01.T02">
    <property type="protein sequence ID" value="TuG1812G0500001625.01.T02.cds466096"/>
    <property type="gene ID" value="TuG1812G0500001625.01"/>
</dbReference>
<feature type="compositionally biased region" description="Basic and acidic residues" evidence="1">
    <location>
        <begin position="22"/>
        <end position="33"/>
    </location>
</feature>
<keyword evidence="3" id="KW-1185">Reference proteome</keyword>
<sequence length="61" mass="6134">MEARGRPLGAVGGSIGGHQAIRRPDPLGPEPDRAAATGATTSQRTAQGHADEPCARAPPPP</sequence>
<dbReference type="Proteomes" id="UP000015106">
    <property type="component" value="Chromosome 5"/>
</dbReference>
<evidence type="ECO:0000313" key="3">
    <source>
        <dbReference type="Proteomes" id="UP000015106"/>
    </source>
</evidence>
<dbReference type="Gramene" id="TuG1812G0500001625.01.T01">
    <property type="protein sequence ID" value="TuG1812G0500001625.01.T01.cds466096"/>
    <property type="gene ID" value="TuG1812G0500001625.01"/>
</dbReference>
<reference evidence="3" key="1">
    <citation type="journal article" date="2013" name="Nature">
        <title>Draft genome of the wheat A-genome progenitor Triticum urartu.</title>
        <authorList>
            <person name="Ling H.Q."/>
            <person name="Zhao S."/>
            <person name="Liu D."/>
            <person name="Wang J."/>
            <person name="Sun H."/>
            <person name="Zhang C."/>
            <person name="Fan H."/>
            <person name="Li D."/>
            <person name="Dong L."/>
            <person name="Tao Y."/>
            <person name="Gao C."/>
            <person name="Wu H."/>
            <person name="Li Y."/>
            <person name="Cui Y."/>
            <person name="Guo X."/>
            <person name="Zheng S."/>
            <person name="Wang B."/>
            <person name="Yu K."/>
            <person name="Liang Q."/>
            <person name="Yang W."/>
            <person name="Lou X."/>
            <person name="Chen J."/>
            <person name="Feng M."/>
            <person name="Jian J."/>
            <person name="Zhang X."/>
            <person name="Luo G."/>
            <person name="Jiang Y."/>
            <person name="Liu J."/>
            <person name="Wang Z."/>
            <person name="Sha Y."/>
            <person name="Zhang B."/>
            <person name="Wu H."/>
            <person name="Tang D."/>
            <person name="Shen Q."/>
            <person name="Xue P."/>
            <person name="Zou S."/>
            <person name="Wang X."/>
            <person name="Liu X."/>
            <person name="Wang F."/>
            <person name="Yang Y."/>
            <person name="An X."/>
            <person name="Dong Z."/>
            <person name="Zhang K."/>
            <person name="Zhang X."/>
            <person name="Luo M.C."/>
            <person name="Dvorak J."/>
            <person name="Tong Y."/>
            <person name="Wang J."/>
            <person name="Yang H."/>
            <person name="Li Z."/>
            <person name="Wang D."/>
            <person name="Zhang A."/>
            <person name="Wang J."/>
        </authorList>
    </citation>
    <scope>NUCLEOTIDE SEQUENCE</scope>
    <source>
        <strain evidence="3">cv. G1812</strain>
    </source>
</reference>
<organism evidence="2 3">
    <name type="scientific">Triticum urartu</name>
    <name type="common">Red wild einkorn</name>
    <name type="synonym">Crithodium urartu</name>
    <dbReference type="NCBI Taxonomy" id="4572"/>
    <lineage>
        <taxon>Eukaryota</taxon>
        <taxon>Viridiplantae</taxon>
        <taxon>Streptophyta</taxon>
        <taxon>Embryophyta</taxon>
        <taxon>Tracheophyta</taxon>
        <taxon>Spermatophyta</taxon>
        <taxon>Magnoliopsida</taxon>
        <taxon>Liliopsida</taxon>
        <taxon>Poales</taxon>
        <taxon>Poaceae</taxon>
        <taxon>BOP clade</taxon>
        <taxon>Pooideae</taxon>
        <taxon>Triticodae</taxon>
        <taxon>Triticeae</taxon>
        <taxon>Triticinae</taxon>
        <taxon>Triticum</taxon>
    </lineage>
</organism>
<evidence type="ECO:0000313" key="2">
    <source>
        <dbReference type="EnsemblPlants" id="TuG1812G0500001625.01.T01.cds466096"/>
    </source>
</evidence>
<protein>
    <submittedName>
        <fullName evidence="2">Uncharacterized protein</fullName>
    </submittedName>
</protein>
<reference evidence="2" key="2">
    <citation type="submission" date="2018-03" db="EMBL/GenBank/DDBJ databases">
        <title>The Triticum urartu genome reveals the dynamic nature of wheat genome evolution.</title>
        <authorList>
            <person name="Ling H."/>
            <person name="Ma B."/>
            <person name="Shi X."/>
            <person name="Liu H."/>
            <person name="Dong L."/>
            <person name="Sun H."/>
            <person name="Cao Y."/>
            <person name="Gao Q."/>
            <person name="Zheng S."/>
            <person name="Li Y."/>
            <person name="Yu Y."/>
            <person name="Du H."/>
            <person name="Qi M."/>
            <person name="Li Y."/>
            <person name="Yu H."/>
            <person name="Cui Y."/>
            <person name="Wang N."/>
            <person name="Chen C."/>
            <person name="Wu H."/>
            <person name="Zhao Y."/>
            <person name="Zhang J."/>
            <person name="Li Y."/>
            <person name="Zhou W."/>
            <person name="Zhang B."/>
            <person name="Hu W."/>
            <person name="Eijk M."/>
            <person name="Tang J."/>
            <person name="Witsenboer H."/>
            <person name="Zhao S."/>
            <person name="Li Z."/>
            <person name="Zhang A."/>
            <person name="Wang D."/>
            <person name="Liang C."/>
        </authorList>
    </citation>
    <scope>NUCLEOTIDE SEQUENCE [LARGE SCALE GENOMIC DNA]</scope>
    <source>
        <strain evidence="2">cv. G1812</strain>
    </source>
</reference>
<evidence type="ECO:0000256" key="1">
    <source>
        <dbReference type="SAM" id="MobiDB-lite"/>
    </source>
</evidence>
<dbReference type="Gramene" id="TuG1812G0500001625.01.T02">
    <property type="protein sequence ID" value="TuG1812G0500001625.01.T02.cds466096"/>
    <property type="gene ID" value="TuG1812G0500001625.01"/>
</dbReference>
<feature type="region of interest" description="Disordered" evidence="1">
    <location>
        <begin position="1"/>
        <end position="61"/>
    </location>
</feature>